<dbReference type="PANTHER" id="PTHR43861">
    <property type="entry name" value="TRANS-ACONITATE 2-METHYLTRANSFERASE-RELATED"/>
    <property type="match status" value="1"/>
</dbReference>
<dbReference type="EMBL" id="MCGG01000040">
    <property type="protein sequence ID" value="OEJ66072.1"/>
    <property type="molecule type" value="Genomic_DNA"/>
</dbReference>
<evidence type="ECO:0000256" key="1">
    <source>
        <dbReference type="SAM" id="Phobius"/>
    </source>
</evidence>
<comment type="caution">
    <text evidence="3">The sequence shown here is derived from an EMBL/GenBank/DDBJ whole genome shotgun (WGS) entry which is preliminary data.</text>
</comment>
<reference evidence="4" key="2">
    <citation type="submission" date="2016-07" db="EMBL/GenBank/DDBJ databases">
        <authorList>
            <person name="Florea S."/>
            <person name="Webb J.S."/>
            <person name="Jaromczyk J."/>
            <person name="Schardl C.L."/>
        </authorList>
    </citation>
    <scope>NUCLEOTIDE SEQUENCE [LARGE SCALE GENOMIC DNA]</scope>
    <source>
        <strain evidence="4">MV-1</strain>
    </source>
</reference>
<dbReference type="RefSeq" id="WP_069958504.1">
    <property type="nucleotide sequence ID" value="NZ_MCGG01000039.1"/>
</dbReference>
<name>A0A1E5Q5X2_9PROT</name>
<dbReference type="Pfam" id="PF13489">
    <property type="entry name" value="Methyltransf_23"/>
    <property type="match status" value="1"/>
</dbReference>
<gene>
    <name evidence="3" type="ORF">BEN30_12950</name>
    <name evidence="2" type="ORF">BEN30_13040</name>
</gene>
<dbReference type="EMBL" id="MCGG01000039">
    <property type="protein sequence ID" value="OEJ66109.1"/>
    <property type="molecule type" value="Genomic_DNA"/>
</dbReference>
<evidence type="ECO:0000313" key="2">
    <source>
        <dbReference type="EMBL" id="OEJ66072.1"/>
    </source>
</evidence>
<dbReference type="SUPFAM" id="SSF53335">
    <property type="entry name" value="S-adenosyl-L-methionine-dependent methyltransferases"/>
    <property type="match status" value="1"/>
</dbReference>
<protein>
    <recommendedName>
        <fullName evidence="5">Methyltransferase type 11 domain-containing protein</fullName>
    </recommendedName>
</protein>
<evidence type="ECO:0000313" key="4">
    <source>
        <dbReference type="Proteomes" id="UP000095347"/>
    </source>
</evidence>
<organism evidence="3 4">
    <name type="scientific">Magnetovibrio blakemorei</name>
    <dbReference type="NCBI Taxonomy" id="28181"/>
    <lineage>
        <taxon>Bacteria</taxon>
        <taxon>Pseudomonadati</taxon>
        <taxon>Pseudomonadota</taxon>
        <taxon>Alphaproteobacteria</taxon>
        <taxon>Rhodospirillales</taxon>
        <taxon>Magnetovibrionaceae</taxon>
        <taxon>Magnetovibrio</taxon>
    </lineage>
</organism>
<dbReference type="CDD" id="cd02440">
    <property type="entry name" value="AdoMet_MTases"/>
    <property type="match status" value="1"/>
</dbReference>
<sequence>MRKDFMSIDDSHGGDETTFIEKYWTDIWNRQGGPKAEIGKISSKDEYKVIKPFFDQLPKGARILDGGCGLGDWTAFFTQKGFDCVGLDLSRETVAKLHTIFPDVIFKPGDIRHTEFNDNSLDAYFSWGVFEHFEDGMRPCIDEALRILKPGGYLFISVPYDNLRHALRAAGDWSERKAANRHNRRFYQWRLTKGELRDELSAGGFDIHQVTTIHKRQGVLRFLHHEVKLSYSWYFTRGLSLTLAPIIPGGLMAHMILAVAQKPMDS</sequence>
<dbReference type="Gene3D" id="3.40.50.150">
    <property type="entry name" value="Vaccinia Virus protein VP39"/>
    <property type="match status" value="1"/>
</dbReference>
<dbReference type="Proteomes" id="UP000095347">
    <property type="component" value="Unassembled WGS sequence"/>
</dbReference>
<dbReference type="PANTHER" id="PTHR43861:SF1">
    <property type="entry name" value="TRANS-ACONITATE 2-METHYLTRANSFERASE"/>
    <property type="match status" value="1"/>
</dbReference>
<accession>A0A1E5Q5X2</accession>
<dbReference type="InterPro" id="IPR029063">
    <property type="entry name" value="SAM-dependent_MTases_sf"/>
</dbReference>
<evidence type="ECO:0000313" key="3">
    <source>
        <dbReference type="EMBL" id="OEJ66109.1"/>
    </source>
</evidence>
<dbReference type="OrthoDB" id="7856199at2"/>
<proteinExistence type="predicted"/>
<keyword evidence="1" id="KW-0472">Membrane</keyword>
<keyword evidence="1" id="KW-1133">Transmembrane helix</keyword>
<keyword evidence="4" id="KW-1185">Reference proteome</keyword>
<reference evidence="3" key="1">
    <citation type="submission" date="2016-07" db="EMBL/GenBank/DDBJ databases">
        <authorList>
            <person name="Trubitsyn D."/>
            <person name="Abreu F.A."/>
            <person name="Ward B."/>
            <person name="Taylor T."/>
            <person name="Hattori M."/>
            <person name="Kondo S."/>
            <person name="Trivedi U."/>
            <person name="Staniland S."/>
            <person name="Lins U."/>
            <person name="Bazylinski D.A."/>
        </authorList>
    </citation>
    <scope>NUCLEOTIDE SEQUENCE</scope>
    <source>
        <strain evidence="3">MV-1</strain>
    </source>
</reference>
<feature type="transmembrane region" description="Helical" evidence="1">
    <location>
        <begin position="238"/>
        <end position="260"/>
    </location>
</feature>
<evidence type="ECO:0008006" key="5">
    <source>
        <dbReference type="Google" id="ProtNLM"/>
    </source>
</evidence>
<keyword evidence="1" id="KW-0812">Transmembrane</keyword>
<dbReference type="STRING" id="28181.BEN30_12950"/>
<dbReference type="AlphaFoldDB" id="A0A1E5Q5X2"/>